<evidence type="ECO:0000313" key="2">
    <source>
        <dbReference type="EMBL" id="KAK6347494.1"/>
    </source>
</evidence>
<feature type="region of interest" description="Disordered" evidence="1">
    <location>
        <begin position="139"/>
        <end position="163"/>
    </location>
</feature>
<gene>
    <name evidence="2" type="ORF">TWF718_005335</name>
</gene>
<dbReference type="EMBL" id="JAVHNR010000003">
    <property type="protein sequence ID" value="KAK6347494.1"/>
    <property type="molecule type" value="Genomic_DNA"/>
</dbReference>
<accession>A0AAN8MRV0</accession>
<dbReference type="Proteomes" id="UP001313282">
    <property type="component" value="Unassembled WGS sequence"/>
</dbReference>
<dbReference type="AlphaFoldDB" id="A0AAN8MRV0"/>
<comment type="caution">
    <text evidence="2">The sequence shown here is derived from an EMBL/GenBank/DDBJ whole genome shotgun (WGS) entry which is preliminary data.</text>
</comment>
<reference evidence="2 3" key="1">
    <citation type="submission" date="2019-10" db="EMBL/GenBank/DDBJ databases">
        <authorList>
            <person name="Palmer J.M."/>
        </authorList>
    </citation>
    <scope>NUCLEOTIDE SEQUENCE [LARGE SCALE GENOMIC DNA]</scope>
    <source>
        <strain evidence="2 3">TWF718</strain>
    </source>
</reference>
<proteinExistence type="predicted"/>
<sequence>MVLGTLISGTRKKYYNPPDRSLEDMMRAPHSLQLLGTYRPKSSGRVQFFYYHSAEPKSLAIELKRYDMAGIIIDSSYVYPPTEDDKRPKVYLLEDEFDSSVIGDVVEREYTAIYPESYKGLVTYYVGCESLESGQFDRPLKDNGLESDEGPRGSLGVSSQTDYNHGLLEPRRRRVYTNSLD</sequence>
<organism evidence="2 3">
    <name type="scientific">Orbilia javanica</name>
    <dbReference type="NCBI Taxonomy" id="47235"/>
    <lineage>
        <taxon>Eukaryota</taxon>
        <taxon>Fungi</taxon>
        <taxon>Dikarya</taxon>
        <taxon>Ascomycota</taxon>
        <taxon>Pezizomycotina</taxon>
        <taxon>Orbiliomycetes</taxon>
        <taxon>Orbiliales</taxon>
        <taxon>Orbiliaceae</taxon>
        <taxon>Orbilia</taxon>
    </lineage>
</organism>
<protein>
    <submittedName>
        <fullName evidence="2">Uncharacterized protein</fullName>
    </submittedName>
</protein>
<evidence type="ECO:0000256" key="1">
    <source>
        <dbReference type="SAM" id="MobiDB-lite"/>
    </source>
</evidence>
<evidence type="ECO:0000313" key="3">
    <source>
        <dbReference type="Proteomes" id="UP001313282"/>
    </source>
</evidence>
<name>A0AAN8MRV0_9PEZI</name>
<keyword evidence="3" id="KW-1185">Reference proteome</keyword>